<dbReference type="STRING" id="216942.SLITO_v1c06720"/>
<reference evidence="2 3" key="1">
    <citation type="journal article" date="2015" name="Genome Announc.">
        <title>Complete Genome Sequence of Spiroplasma litorale TN-1T (DSM 21781), a Bacterium Isolated from a Green-Eyed Horsefly (Tabanus nigrovittatus).</title>
        <authorList>
            <person name="Lo W.S."/>
            <person name="Lai Y.C."/>
            <person name="Lien Y.W."/>
            <person name="Wang T.H."/>
            <person name="Kuo C.H."/>
        </authorList>
    </citation>
    <scope>NUCLEOTIDE SEQUENCE [LARGE SCALE GENOMIC DNA]</scope>
    <source>
        <strain evidence="2 3">TN-1</strain>
    </source>
</reference>
<dbReference type="InterPro" id="IPR000281">
    <property type="entry name" value="HTH_RpiR"/>
</dbReference>
<dbReference type="SUPFAM" id="SSF53697">
    <property type="entry name" value="SIS domain"/>
    <property type="match status" value="1"/>
</dbReference>
<dbReference type="InterPro" id="IPR047640">
    <property type="entry name" value="RpiR-like"/>
</dbReference>
<dbReference type="Proteomes" id="UP000067476">
    <property type="component" value="Chromosome"/>
</dbReference>
<evidence type="ECO:0000313" key="3">
    <source>
        <dbReference type="Proteomes" id="UP000067476"/>
    </source>
</evidence>
<dbReference type="GO" id="GO:1901135">
    <property type="term" value="P:carbohydrate derivative metabolic process"/>
    <property type="evidence" value="ECO:0007669"/>
    <property type="project" value="InterPro"/>
</dbReference>
<dbReference type="KEGG" id="sll:SLITO_v1c06720"/>
<dbReference type="InterPro" id="IPR009057">
    <property type="entry name" value="Homeodomain-like_sf"/>
</dbReference>
<evidence type="ECO:0000313" key="2">
    <source>
        <dbReference type="EMBL" id="AKX34299.1"/>
    </source>
</evidence>
<dbReference type="PROSITE" id="PS51071">
    <property type="entry name" value="HTH_RPIR"/>
    <property type="match status" value="1"/>
</dbReference>
<dbReference type="Pfam" id="PF01418">
    <property type="entry name" value="HTH_6"/>
    <property type="match status" value="1"/>
</dbReference>
<dbReference type="OrthoDB" id="1648815at2"/>
<dbReference type="GO" id="GO:0003677">
    <property type="term" value="F:DNA binding"/>
    <property type="evidence" value="ECO:0007669"/>
    <property type="project" value="InterPro"/>
</dbReference>
<sequence length="266" mass="31101">MSIDLWKTIENIKNTDKDEENIKISSYIINNINIISNLSITKIAKDCETSPTKITRYAHKIGLNGFSELKLRLSDFSKTILIDGYNVDVKGSITKQNNKFMDEYMEIHKRSFEKQFNYLKSRSIDNFTNLINNSKRVFLFAFNLSYNISKNFCQRLKWYNVDIISECDYISIQTFLNLIDKNDLVILLSISGKNNIINEIADKMSKKTNLIGLVDISCNFKDLFDDYLVIDTDEDKLWNINSVKAQLMIQLLDYIFINWVVKNKKM</sequence>
<dbReference type="EMBL" id="CP012357">
    <property type="protein sequence ID" value="AKX34299.1"/>
    <property type="molecule type" value="Genomic_DNA"/>
</dbReference>
<dbReference type="PATRIC" id="fig|216942.3.peg.682"/>
<name>A0A0K1W1W4_9MOLU</name>
<feature type="domain" description="HTH rpiR-type" evidence="1">
    <location>
        <begin position="3"/>
        <end position="80"/>
    </location>
</feature>
<dbReference type="PANTHER" id="PTHR30514:SF10">
    <property type="entry name" value="MURR_RPIR FAMILY TRANSCRIPTIONAL REGULATOR"/>
    <property type="match status" value="1"/>
</dbReference>
<proteinExistence type="predicted"/>
<dbReference type="Gene3D" id="3.40.50.10490">
    <property type="entry name" value="Glucose-6-phosphate isomerase like protein, domain 1"/>
    <property type="match status" value="1"/>
</dbReference>
<dbReference type="PANTHER" id="PTHR30514">
    <property type="entry name" value="GLUCOKINASE"/>
    <property type="match status" value="1"/>
</dbReference>
<keyword evidence="3" id="KW-1185">Reference proteome</keyword>
<organism evidence="2 3">
    <name type="scientific">Spiroplasma litorale</name>
    <dbReference type="NCBI Taxonomy" id="216942"/>
    <lineage>
        <taxon>Bacteria</taxon>
        <taxon>Bacillati</taxon>
        <taxon>Mycoplasmatota</taxon>
        <taxon>Mollicutes</taxon>
        <taxon>Entomoplasmatales</taxon>
        <taxon>Spiroplasmataceae</taxon>
        <taxon>Spiroplasma</taxon>
    </lineage>
</organism>
<protein>
    <submittedName>
        <fullName evidence="2">RpiR family transcriptional regulator</fullName>
    </submittedName>
</protein>
<dbReference type="GO" id="GO:0097367">
    <property type="term" value="F:carbohydrate derivative binding"/>
    <property type="evidence" value="ECO:0007669"/>
    <property type="project" value="InterPro"/>
</dbReference>
<gene>
    <name evidence="2" type="ORF">SLITO_v1c06720</name>
</gene>
<dbReference type="InterPro" id="IPR036388">
    <property type="entry name" value="WH-like_DNA-bd_sf"/>
</dbReference>
<dbReference type="InterPro" id="IPR046348">
    <property type="entry name" value="SIS_dom_sf"/>
</dbReference>
<dbReference type="SUPFAM" id="SSF46689">
    <property type="entry name" value="Homeodomain-like"/>
    <property type="match status" value="1"/>
</dbReference>
<dbReference type="GO" id="GO:0003700">
    <property type="term" value="F:DNA-binding transcription factor activity"/>
    <property type="evidence" value="ECO:0007669"/>
    <property type="project" value="InterPro"/>
</dbReference>
<dbReference type="Gene3D" id="1.10.10.10">
    <property type="entry name" value="Winged helix-like DNA-binding domain superfamily/Winged helix DNA-binding domain"/>
    <property type="match status" value="1"/>
</dbReference>
<evidence type="ECO:0000259" key="1">
    <source>
        <dbReference type="PROSITE" id="PS51071"/>
    </source>
</evidence>
<dbReference type="AlphaFoldDB" id="A0A0K1W1W4"/>
<dbReference type="RefSeq" id="WP_075058396.1">
    <property type="nucleotide sequence ID" value="NZ_CP012357.1"/>
</dbReference>
<accession>A0A0K1W1W4</accession>